<dbReference type="InterPro" id="IPR032311">
    <property type="entry name" value="DUF4982"/>
</dbReference>
<accession>A0AA37T151</accession>
<feature type="domain" description="Glycoside hydrolase family 2" evidence="9">
    <location>
        <begin position="751"/>
        <end position="849"/>
    </location>
</feature>
<dbReference type="InterPro" id="IPR051913">
    <property type="entry name" value="GH2_Domain-Containing"/>
</dbReference>
<comment type="similarity">
    <text evidence="1">Belongs to the glycosyl hydrolase 2 family.</text>
</comment>
<evidence type="ECO:0000259" key="8">
    <source>
        <dbReference type="Pfam" id="PF16355"/>
    </source>
</evidence>
<dbReference type="Gene3D" id="2.60.40.10">
    <property type="entry name" value="Immunoglobulins"/>
    <property type="match status" value="3"/>
</dbReference>
<dbReference type="Pfam" id="PF16355">
    <property type="entry name" value="DUF4982"/>
    <property type="match status" value="1"/>
</dbReference>
<dbReference type="AlphaFoldDB" id="A0AA37T151"/>
<keyword evidence="11" id="KW-1185">Reference proteome</keyword>
<evidence type="ECO:0000259" key="7">
    <source>
        <dbReference type="Pfam" id="PF02837"/>
    </source>
</evidence>
<dbReference type="PANTHER" id="PTHR42732:SF1">
    <property type="entry name" value="BETA-MANNOSIDASE"/>
    <property type="match status" value="1"/>
</dbReference>
<feature type="signal peptide" evidence="4">
    <location>
        <begin position="1"/>
        <end position="18"/>
    </location>
</feature>
<evidence type="ECO:0000313" key="11">
    <source>
        <dbReference type="Proteomes" id="UP001156601"/>
    </source>
</evidence>
<feature type="domain" description="Glycosyl hydrolases family 2 sugar binding" evidence="7">
    <location>
        <begin position="100"/>
        <end position="196"/>
    </location>
</feature>
<dbReference type="Pfam" id="PF00703">
    <property type="entry name" value="Glyco_hydro_2"/>
    <property type="match status" value="1"/>
</dbReference>
<feature type="chain" id="PRO_5041399223" evidence="4">
    <location>
        <begin position="19"/>
        <end position="856"/>
    </location>
</feature>
<evidence type="ECO:0000259" key="9">
    <source>
        <dbReference type="Pfam" id="PF18565"/>
    </source>
</evidence>
<dbReference type="InterPro" id="IPR036156">
    <property type="entry name" value="Beta-gal/glucu_dom_sf"/>
</dbReference>
<dbReference type="InterPro" id="IPR006104">
    <property type="entry name" value="Glyco_hydro_2_N"/>
</dbReference>
<dbReference type="SUPFAM" id="SSF49785">
    <property type="entry name" value="Galactose-binding domain-like"/>
    <property type="match status" value="1"/>
</dbReference>
<dbReference type="Pfam" id="PF02836">
    <property type="entry name" value="Glyco_hydro_2_C"/>
    <property type="match status" value="1"/>
</dbReference>
<evidence type="ECO:0000256" key="1">
    <source>
        <dbReference type="ARBA" id="ARBA00007401"/>
    </source>
</evidence>
<dbReference type="Gene3D" id="3.20.20.80">
    <property type="entry name" value="Glycosidases"/>
    <property type="match status" value="1"/>
</dbReference>
<dbReference type="Pfam" id="PF02837">
    <property type="entry name" value="Glyco_hydro_2_N"/>
    <property type="match status" value="1"/>
</dbReference>
<dbReference type="PANTHER" id="PTHR42732">
    <property type="entry name" value="BETA-GALACTOSIDASE"/>
    <property type="match status" value="1"/>
</dbReference>
<gene>
    <name evidence="10" type="ORF">GCM10007852_26830</name>
</gene>
<dbReference type="EMBL" id="BSOT01000006">
    <property type="protein sequence ID" value="GLR71775.1"/>
    <property type="molecule type" value="Genomic_DNA"/>
</dbReference>
<dbReference type="GO" id="GO:0004553">
    <property type="term" value="F:hydrolase activity, hydrolyzing O-glycosyl compounds"/>
    <property type="evidence" value="ECO:0007669"/>
    <property type="project" value="InterPro"/>
</dbReference>
<name>A0AA37T151_9ALTE</name>
<dbReference type="Proteomes" id="UP001156601">
    <property type="component" value="Unassembled WGS sequence"/>
</dbReference>
<dbReference type="InterPro" id="IPR040605">
    <property type="entry name" value="Glyco_hydro2_dom5"/>
</dbReference>
<evidence type="ECO:0000256" key="2">
    <source>
        <dbReference type="ARBA" id="ARBA00022801"/>
    </source>
</evidence>
<organism evidence="10 11">
    <name type="scientific">Agaribacter marinus</name>
    <dbReference type="NCBI Taxonomy" id="1431249"/>
    <lineage>
        <taxon>Bacteria</taxon>
        <taxon>Pseudomonadati</taxon>
        <taxon>Pseudomonadota</taxon>
        <taxon>Gammaproteobacteria</taxon>
        <taxon>Alteromonadales</taxon>
        <taxon>Alteromonadaceae</taxon>
        <taxon>Agaribacter</taxon>
    </lineage>
</organism>
<dbReference type="PRINTS" id="PR00132">
    <property type="entry name" value="GLHYDRLASE2"/>
</dbReference>
<dbReference type="InterPro" id="IPR006102">
    <property type="entry name" value="Ig-like_GH2"/>
</dbReference>
<evidence type="ECO:0000256" key="3">
    <source>
        <dbReference type="ARBA" id="ARBA00023295"/>
    </source>
</evidence>
<comment type="caution">
    <text evidence="10">The sequence shown here is derived from an EMBL/GenBank/DDBJ whole genome shotgun (WGS) entry which is preliminary data.</text>
</comment>
<evidence type="ECO:0000259" key="6">
    <source>
        <dbReference type="Pfam" id="PF02836"/>
    </source>
</evidence>
<feature type="domain" description="Glycoside hydrolase family 2 catalytic" evidence="6">
    <location>
        <begin position="317"/>
        <end position="450"/>
    </location>
</feature>
<feature type="domain" description="Glycoside hydrolase family 2 immunoglobulin-like beta-sandwich" evidence="5">
    <location>
        <begin position="207"/>
        <end position="309"/>
    </location>
</feature>
<dbReference type="PROSITE" id="PS51257">
    <property type="entry name" value="PROKAR_LIPOPROTEIN"/>
    <property type="match status" value="1"/>
</dbReference>
<dbReference type="InterPro" id="IPR006101">
    <property type="entry name" value="Glyco_hydro_2"/>
</dbReference>
<dbReference type="SUPFAM" id="SSF51445">
    <property type="entry name" value="(Trans)glycosidases"/>
    <property type="match status" value="1"/>
</dbReference>
<reference evidence="10" key="2">
    <citation type="submission" date="2023-01" db="EMBL/GenBank/DDBJ databases">
        <title>Draft genome sequence of Agaribacter marinus strain NBRC 110023.</title>
        <authorList>
            <person name="Sun Q."/>
            <person name="Mori K."/>
        </authorList>
    </citation>
    <scope>NUCLEOTIDE SEQUENCE</scope>
    <source>
        <strain evidence="10">NBRC 110023</strain>
    </source>
</reference>
<keyword evidence="2" id="KW-0378">Hydrolase</keyword>
<sequence length="856" mass="96922">MFMNKFLLLLTLSSILIACSPAPEGKKDGDAVKGVTLSSNKLGPQNFNDGWLFTEGDDENFALASFDDTKWTTLRLPHDWSVSHPFEEKWDGATAYLPGGMGWYRKTFSTPTTEKETLTFINFDGIYNHSTVYINGQKIGGEVNGYTPFTLDLSEHLKPEGEENVLAVRVDRSRYIDSRWYPGSGIYRNVTLYQKPKLHIPVWGTYITTPEITQDNGRVNIAITIKNTLSSQQSSLYRTRIYDAAGNKILVDGGTVTVNAGEEFIVEQKLDVKSPELWDTESPYLYSAETELIQNGQVVDRIKTPLGFRTIEYKPDTGFYLNGKHTLIKGVNIHHDAGLVGAAVPEDVWRRRLLTLKASGVNAIRMAHNPASRELMALCDELGLLVQAEIFDEWDYPKDKRLNQQERHDDYISRGYADWFQTHAHKDLKAAVLRDRNHPSLIMWSIGNEIEWTYPRYAAATGYFEMEANGNYFFNPPYITPEEIKHRFDTSEEGEYVLAKTAKKLSEWVKALDTTRPVIANMILPSVSHISGYTDALDIVGYSYRRVIYDYGRKLFPEKMIMGTENVVQWHEWKAVIEREFVAGTFLWTGIDYMGEAHGGWPRKGVASGMLDLAGFKKPSFHMFKSLWNSEPHVYLTTQDIEKSVYTLDNTGKVVEKEEGSWAQRVWYWHDVERHWNYTEGLNTVVEAYSNCDELELFVNGESYGKQNLADHADRIFKWSVPYAAGEIRATGACGASDIIETTEAPTDFVVTADKTLLSLDEKSVSHLEIQLTDKQGKPVTHTESDIRWQVPEGLDLMGVDNGWVNNVQAFQSTSVTTHEGRALAIIRGLKAGTYKVQMTQEDGATKHVSIEVKGD</sequence>
<dbReference type="InterPro" id="IPR017853">
    <property type="entry name" value="GH"/>
</dbReference>
<dbReference type="Gene3D" id="2.60.120.260">
    <property type="entry name" value="Galactose-binding domain-like"/>
    <property type="match status" value="1"/>
</dbReference>
<evidence type="ECO:0000259" key="5">
    <source>
        <dbReference type="Pfam" id="PF00703"/>
    </source>
</evidence>
<evidence type="ECO:0000313" key="10">
    <source>
        <dbReference type="EMBL" id="GLR71775.1"/>
    </source>
</evidence>
<dbReference type="PROSITE" id="PS00608">
    <property type="entry name" value="GLYCOSYL_HYDROL_F2_2"/>
    <property type="match status" value="1"/>
</dbReference>
<dbReference type="InterPro" id="IPR008979">
    <property type="entry name" value="Galactose-bd-like_sf"/>
</dbReference>
<proteinExistence type="inferred from homology"/>
<keyword evidence="3" id="KW-0326">Glycosidase</keyword>
<protein>
    <submittedName>
        <fullName evidence="10">Beta-galactosidase</fullName>
    </submittedName>
</protein>
<dbReference type="InterPro" id="IPR006103">
    <property type="entry name" value="Glyco_hydro_2_cat"/>
</dbReference>
<evidence type="ECO:0000256" key="4">
    <source>
        <dbReference type="SAM" id="SignalP"/>
    </source>
</evidence>
<keyword evidence="4" id="KW-0732">Signal</keyword>
<dbReference type="GO" id="GO:0005975">
    <property type="term" value="P:carbohydrate metabolic process"/>
    <property type="evidence" value="ECO:0007669"/>
    <property type="project" value="InterPro"/>
</dbReference>
<feature type="domain" description="DUF4982" evidence="8">
    <location>
        <begin position="683"/>
        <end position="732"/>
    </location>
</feature>
<dbReference type="InterPro" id="IPR013783">
    <property type="entry name" value="Ig-like_fold"/>
</dbReference>
<dbReference type="Pfam" id="PF18565">
    <property type="entry name" value="Glyco_hydro2_C5"/>
    <property type="match status" value="1"/>
</dbReference>
<dbReference type="SUPFAM" id="SSF49303">
    <property type="entry name" value="beta-Galactosidase/glucuronidase domain"/>
    <property type="match status" value="1"/>
</dbReference>
<reference evidence="10" key="1">
    <citation type="journal article" date="2014" name="Int. J. Syst. Evol. Microbiol.">
        <title>Complete genome sequence of Corynebacterium casei LMG S-19264T (=DSM 44701T), isolated from a smear-ripened cheese.</title>
        <authorList>
            <consortium name="US DOE Joint Genome Institute (JGI-PGF)"/>
            <person name="Walter F."/>
            <person name="Albersmeier A."/>
            <person name="Kalinowski J."/>
            <person name="Ruckert C."/>
        </authorList>
    </citation>
    <scope>NUCLEOTIDE SEQUENCE</scope>
    <source>
        <strain evidence="10">NBRC 110023</strain>
    </source>
</reference>
<dbReference type="InterPro" id="IPR023232">
    <property type="entry name" value="Glyco_hydro_2_AS"/>
</dbReference>